<dbReference type="OrthoDB" id="9811121at2"/>
<dbReference type="InterPro" id="IPR003010">
    <property type="entry name" value="C-N_Hydrolase"/>
</dbReference>
<dbReference type="InterPro" id="IPR036526">
    <property type="entry name" value="C-N_Hydrolase_sf"/>
</dbReference>
<keyword evidence="4" id="KW-1185">Reference proteome</keyword>
<dbReference type="SUPFAM" id="SSF56317">
    <property type="entry name" value="Carbon-nitrogen hydrolase"/>
    <property type="match status" value="1"/>
</dbReference>
<dbReference type="PANTHER" id="PTHR23088">
    <property type="entry name" value="NITRILASE-RELATED"/>
    <property type="match status" value="1"/>
</dbReference>
<dbReference type="STRING" id="37658.SAMN05661086_01804"/>
<name>A0A1I6JNF6_9FIRM</name>
<gene>
    <name evidence="3" type="ORF">SAMN05661086_01804</name>
</gene>
<comment type="similarity">
    <text evidence="1">Belongs to the carbon-nitrogen hydrolase superfamily. NIT1/NIT2 family.</text>
</comment>
<reference evidence="3 4" key="1">
    <citation type="submission" date="2016-10" db="EMBL/GenBank/DDBJ databases">
        <authorList>
            <person name="de Groot N.N."/>
        </authorList>
    </citation>
    <scope>NUCLEOTIDE SEQUENCE [LARGE SCALE GENOMIC DNA]</scope>
    <source>
        <strain evidence="3 4">743A</strain>
    </source>
</reference>
<dbReference type="PANTHER" id="PTHR23088:SF27">
    <property type="entry name" value="DEAMINATED GLUTATHIONE AMIDASE"/>
    <property type="match status" value="1"/>
</dbReference>
<evidence type="ECO:0000313" key="4">
    <source>
        <dbReference type="Proteomes" id="UP000199659"/>
    </source>
</evidence>
<sequence>MRVALSQMDIKWLDKTANYEKAKTYIVEASTQKVDVIFFPEMSFTGFSMDIEKTKEQQEESIAFFREYAKEYQIQIGFGWVKGNGQKAENHYSILNKEGETALDYVKIHPFSFGGEDKYFVSGEQLCYCNINEYCLSVFICYDLRFPELFQAASKEAAVILVPANWPVERREHWRCLLRARAIENQVYILGVNCVGGSSRLSYSGDSCVIDPWGNCLQELSNREGLIIQDIVGNVSATREEFPVKQDRKVEFYKKILR</sequence>
<protein>
    <submittedName>
        <fullName evidence="3">Carbon-nitrogen hydrolase</fullName>
    </submittedName>
</protein>
<evidence type="ECO:0000313" key="3">
    <source>
        <dbReference type="EMBL" id="SFR80506.1"/>
    </source>
</evidence>
<dbReference type="EMBL" id="FOYZ01000006">
    <property type="protein sequence ID" value="SFR80506.1"/>
    <property type="molecule type" value="Genomic_DNA"/>
</dbReference>
<dbReference type="Gene3D" id="3.60.110.10">
    <property type="entry name" value="Carbon-nitrogen hydrolase"/>
    <property type="match status" value="1"/>
</dbReference>
<organism evidence="3 4">
    <name type="scientific">Anaeromicropila populeti</name>
    <dbReference type="NCBI Taxonomy" id="37658"/>
    <lineage>
        <taxon>Bacteria</taxon>
        <taxon>Bacillati</taxon>
        <taxon>Bacillota</taxon>
        <taxon>Clostridia</taxon>
        <taxon>Lachnospirales</taxon>
        <taxon>Lachnospiraceae</taxon>
        <taxon>Anaeromicropila</taxon>
    </lineage>
</organism>
<dbReference type="PROSITE" id="PS50263">
    <property type="entry name" value="CN_HYDROLASE"/>
    <property type="match status" value="1"/>
</dbReference>
<accession>A0A1I6JNF6</accession>
<dbReference type="RefSeq" id="WP_092560356.1">
    <property type="nucleotide sequence ID" value="NZ_FOYZ01000006.1"/>
</dbReference>
<dbReference type="Proteomes" id="UP000199659">
    <property type="component" value="Unassembled WGS sequence"/>
</dbReference>
<proteinExistence type="inferred from homology"/>
<dbReference type="AlphaFoldDB" id="A0A1I6JNF6"/>
<dbReference type="Pfam" id="PF00795">
    <property type="entry name" value="CN_hydrolase"/>
    <property type="match status" value="1"/>
</dbReference>
<feature type="domain" description="CN hydrolase" evidence="2">
    <location>
        <begin position="1"/>
        <end position="233"/>
    </location>
</feature>
<keyword evidence="3" id="KW-0378">Hydrolase</keyword>
<evidence type="ECO:0000256" key="1">
    <source>
        <dbReference type="ARBA" id="ARBA00010613"/>
    </source>
</evidence>
<dbReference type="CDD" id="cd07583">
    <property type="entry name" value="nitrilase_5"/>
    <property type="match status" value="1"/>
</dbReference>
<dbReference type="GO" id="GO:0016787">
    <property type="term" value="F:hydrolase activity"/>
    <property type="evidence" value="ECO:0007669"/>
    <property type="project" value="UniProtKB-KW"/>
</dbReference>
<evidence type="ECO:0000259" key="2">
    <source>
        <dbReference type="PROSITE" id="PS50263"/>
    </source>
</evidence>